<evidence type="ECO:0000313" key="2">
    <source>
        <dbReference type="EMBL" id="PPJ63778.1"/>
    </source>
</evidence>
<reference evidence="2 3" key="1">
    <citation type="submission" date="2018-02" db="EMBL/GenBank/DDBJ databases">
        <title>Discovery of a pederin family compound in a non-symbiotic bloom-forming cyanobacterium.</title>
        <authorList>
            <person name="Kust A."/>
            <person name="Mares J."/>
            <person name="Jokela J."/>
            <person name="Urajova P."/>
            <person name="Hajek J."/>
            <person name="Saurav K."/>
            <person name="Voracova K."/>
            <person name="Fewer D.P."/>
            <person name="Haapaniemi E."/>
            <person name="Permi P."/>
            <person name="Rehakova K."/>
            <person name="Sivonen K."/>
            <person name="Hrouzek P."/>
        </authorList>
    </citation>
    <scope>NUCLEOTIDE SEQUENCE [LARGE SCALE GENOMIC DNA]</scope>
    <source>
        <strain evidence="2 3">CHARLIE-1</strain>
    </source>
</reference>
<dbReference type="Pfam" id="PF13185">
    <property type="entry name" value="GAF_2"/>
    <property type="match status" value="1"/>
</dbReference>
<dbReference type="RefSeq" id="WP_104387392.1">
    <property type="nucleotide sequence ID" value="NZ_PGEM01000053.1"/>
</dbReference>
<feature type="domain" description="GGDEF" evidence="1">
    <location>
        <begin position="248"/>
        <end position="371"/>
    </location>
</feature>
<dbReference type="PANTHER" id="PTHR45138">
    <property type="entry name" value="REGULATORY COMPONENTS OF SENSORY TRANSDUCTION SYSTEM"/>
    <property type="match status" value="1"/>
</dbReference>
<dbReference type="GO" id="GO:0005886">
    <property type="term" value="C:plasma membrane"/>
    <property type="evidence" value="ECO:0007669"/>
    <property type="project" value="TreeGrafter"/>
</dbReference>
<dbReference type="SMART" id="SM00065">
    <property type="entry name" value="GAF"/>
    <property type="match status" value="1"/>
</dbReference>
<sequence length="371" mass="42344">MNEKYDSPLYCNISNNNVTNHYYQSLEHLLIVSQDISQTRSLEEIIQIALNAARKITNCDGATFVLLDHGLCYYVDENSIAPLWKGQRVPLNLCISGWVMVNNQPVIISDIYSDKRINSNFYKHTFIKSMAMVSLSYQKPTGAIGIYWQNQYQSSLETVKLLQVIADIVMANMDNCLRYSQLERQLQDRTTALEEANFCLQKEMQTRKLLESKIRILSLTDELTGMHNRHGFFLLAEQQIRLAQRSGTNLSILFVEIEGFKNIYKQWGKDIGDDTILAIARLLKRICRNSDTIGRIEEGEFVVLAQGCDPGCLIIKQRLRESVDELNASKEFPFPVILNIGVQDYESKPHLPLDDLITLAQINMYKSGTGS</sequence>
<dbReference type="PROSITE" id="PS50887">
    <property type="entry name" value="GGDEF"/>
    <property type="match status" value="1"/>
</dbReference>
<organism evidence="2 3">
    <name type="scientific">Cuspidothrix issatschenkoi CHARLIE-1</name>
    <dbReference type="NCBI Taxonomy" id="2052836"/>
    <lineage>
        <taxon>Bacteria</taxon>
        <taxon>Bacillati</taxon>
        <taxon>Cyanobacteriota</taxon>
        <taxon>Cyanophyceae</taxon>
        <taxon>Nostocales</taxon>
        <taxon>Aphanizomenonaceae</taxon>
        <taxon>Cuspidothrix</taxon>
    </lineage>
</organism>
<dbReference type="GO" id="GO:0043709">
    <property type="term" value="P:cell adhesion involved in single-species biofilm formation"/>
    <property type="evidence" value="ECO:0007669"/>
    <property type="project" value="TreeGrafter"/>
</dbReference>
<dbReference type="InterPro" id="IPR003018">
    <property type="entry name" value="GAF"/>
</dbReference>
<comment type="caution">
    <text evidence="2">The sequence shown here is derived from an EMBL/GenBank/DDBJ whole genome shotgun (WGS) entry which is preliminary data.</text>
</comment>
<dbReference type="SUPFAM" id="SSF55781">
    <property type="entry name" value="GAF domain-like"/>
    <property type="match status" value="1"/>
</dbReference>
<dbReference type="Pfam" id="PF00990">
    <property type="entry name" value="GGDEF"/>
    <property type="match status" value="1"/>
</dbReference>
<dbReference type="PANTHER" id="PTHR45138:SF9">
    <property type="entry name" value="DIGUANYLATE CYCLASE DGCM-RELATED"/>
    <property type="match status" value="1"/>
</dbReference>
<dbReference type="InterPro" id="IPR043128">
    <property type="entry name" value="Rev_trsase/Diguanyl_cyclase"/>
</dbReference>
<dbReference type="Gene3D" id="3.30.70.270">
    <property type="match status" value="1"/>
</dbReference>
<keyword evidence="3" id="KW-1185">Reference proteome</keyword>
<dbReference type="Gene3D" id="3.30.450.40">
    <property type="match status" value="1"/>
</dbReference>
<dbReference type="InterPro" id="IPR050469">
    <property type="entry name" value="Diguanylate_Cyclase"/>
</dbReference>
<dbReference type="NCBIfam" id="TIGR00254">
    <property type="entry name" value="GGDEF"/>
    <property type="match status" value="1"/>
</dbReference>
<accession>A0A2S6CVJ0</accession>
<name>A0A2S6CVJ0_9CYAN</name>
<dbReference type="OrthoDB" id="9812358at2"/>
<dbReference type="AlphaFoldDB" id="A0A2S6CVJ0"/>
<evidence type="ECO:0000313" key="3">
    <source>
        <dbReference type="Proteomes" id="UP000239589"/>
    </source>
</evidence>
<dbReference type="InterPro" id="IPR029787">
    <property type="entry name" value="Nucleotide_cyclase"/>
</dbReference>
<dbReference type="SMART" id="SM00267">
    <property type="entry name" value="GGDEF"/>
    <property type="match status" value="1"/>
</dbReference>
<dbReference type="InterPro" id="IPR029016">
    <property type="entry name" value="GAF-like_dom_sf"/>
</dbReference>
<dbReference type="EMBL" id="PGEM01000053">
    <property type="protein sequence ID" value="PPJ63778.1"/>
    <property type="molecule type" value="Genomic_DNA"/>
</dbReference>
<dbReference type="InterPro" id="IPR000160">
    <property type="entry name" value="GGDEF_dom"/>
</dbReference>
<gene>
    <name evidence="2" type="ORF">CUN59_08245</name>
</gene>
<proteinExistence type="predicted"/>
<dbReference type="CDD" id="cd01949">
    <property type="entry name" value="GGDEF"/>
    <property type="match status" value="1"/>
</dbReference>
<dbReference type="GO" id="GO:1902201">
    <property type="term" value="P:negative regulation of bacterial-type flagellum-dependent cell motility"/>
    <property type="evidence" value="ECO:0007669"/>
    <property type="project" value="TreeGrafter"/>
</dbReference>
<dbReference type="GO" id="GO:0052621">
    <property type="term" value="F:diguanylate cyclase activity"/>
    <property type="evidence" value="ECO:0007669"/>
    <property type="project" value="TreeGrafter"/>
</dbReference>
<evidence type="ECO:0000259" key="1">
    <source>
        <dbReference type="PROSITE" id="PS50887"/>
    </source>
</evidence>
<dbReference type="Proteomes" id="UP000239589">
    <property type="component" value="Unassembled WGS sequence"/>
</dbReference>
<dbReference type="SUPFAM" id="SSF55073">
    <property type="entry name" value="Nucleotide cyclase"/>
    <property type="match status" value="1"/>
</dbReference>
<protein>
    <submittedName>
        <fullName evidence="2">Diguanylate cyclase</fullName>
    </submittedName>
</protein>